<feature type="active site" description="Proton acceptor" evidence="4">
    <location>
        <position position="583"/>
    </location>
</feature>
<feature type="domain" description="Glucose-methanol-choline oxidoreductase N-terminal" evidence="7">
    <location>
        <begin position="304"/>
        <end position="318"/>
    </location>
</feature>
<comment type="similarity">
    <text evidence="2">Belongs to the GMC oxidoreductase family.</text>
</comment>
<name>J5SWP7_TRIAS</name>
<feature type="binding site" evidence="5">
    <location>
        <begin position="584"/>
        <end position="585"/>
    </location>
    <ligand>
        <name>FAD</name>
        <dbReference type="ChEBI" id="CHEBI:57692"/>
    </ligand>
</feature>
<evidence type="ECO:0000256" key="1">
    <source>
        <dbReference type="ARBA" id="ARBA00001974"/>
    </source>
</evidence>
<dbReference type="Proteomes" id="UP000002748">
    <property type="component" value="Unassembled WGS sequence"/>
</dbReference>
<dbReference type="GeneID" id="25986679"/>
<dbReference type="Gene3D" id="3.30.560.10">
    <property type="entry name" value="Glucose Oxidase, domain 3"/>
    <property type="match status" value="1"/>
</dbReference>
<dbReference type="GO" id="GO:0016614">
    <property type="term" value="F:oxidoreductase activity, acting on CH-OH group of donors"/>
    <property type="evidence" value="ECO:0007669"/>
    <property type="project" value="InterPro"/>
</dbReference>
<evidence type="ECO:0000313" key="9">
    <source>
        <dbReference type="Proteomes" id="UP000002748"/>
    </source>
</evidence>
<dbReference type="InterPro" id="IPR000172">
    <property type="entry name" value="GMC_OxRdtase_N"/>
</dbReference>
<dbReference type="OrthoDB" id="269227at2759"/>
<dbReference type="AlphaFoldDB" id="J5SWP7"/>
<comment type="cofactor">
    <cofactor evidence="1 5">
        <name>FAD</name>
        <dbReference type="ChEBI" id="CHEBI:57692"/>
    </cofactor>
</comment>
<sequence>MLLLATLTAALSLSPAHGAVVDRGLFDKTYDYIIVGGGTAGLALAARLSENPNLDIAVIEPGIKYQVSNIAFSSTPGADVLFIGSSMSDSQPLVDWNLETEPLTGGLGRKVHYARGKCLGGSSARNFMIYQRPDRGSLDMWASLVGDESYSWSNFEPFFRKSVTFTPPRNDVRDPNATVTWSAEAYDAGAGPLSVTYPNYGGPLTSYLLPGLGEALGIPLVDGFSAGNIHGRSYAPVTVQAKSGNRESSQTSFLDEAEHRGNLHVHKMTQAERVLFDEERNAVGVEVGWGRKFMARREVILSAGAFHSPQLLMLSGIGPAHHLREHGINVIADRPGVGQNLTDHIFFSPTYRVKVQTFTSLANNILKIGWEFLTNFSRNRGVLTNNVSDMIAFEDIPREDLKADTLALLDRYPESWPDVEYMSAPGHIGDFSSLFKNQPKDGYQYGAMLAALVNPQSRGSVTLRSNRISDKPVIDAGWLTHPADADVAVQAYKRVRKVFASDAVRPVLAHPEEYHPGPSVATDEEILHQIRRDMMTVWHASTTCRMGRVDDPTAVVDSKARVIGVNKLRVVDASAFALLPPGHPQSVVYALAEKIAADILAGIKEEEQHSLDNNWWKREAKL</sequence>
<evidence type="ECO:0000256" key="2">
    <source>
        <dbReference type="ARBA" id="ARBA00010790"/>
    </source>
</evidence>
<dbReference type="KEGG" id="tasa:A1Q1_03166"/>
<feature type="signal peptide" evidence="6">
    <location>
        <begin position="1"/>
        <end position="18"/>
    </location>
</feature>
<feature type="chain" id="PRO_5003785476" description="Glucose-methanol-choline oxidoreductase N-terminal domain-containing protein" evidence="6">
    <location>
        <begin position="19"/>
        <end position="622"/>
    </location>
</feature>
<dbReference type="InterPro" id="IPR012132">
    <property type="entry name" value="GMC_OxRdtase"/>
</dbReference>
<comment type="caution">
    <text evidence="8">The sequence shown here is derived from an EMBL/GenBank/DDBJ whole genome shotgun (WGS) entry which is preliminary data.</text>
</comment>
<keyword evidence="5" id="KW-0285">Flavoprotein</keyword>
<dbReference type="Gene3D" id="3.50.50.60">
    <property type="entry name" value="FAD/NAD(P)-binding domain"/>
    <property type="match status" value="1"/>
</dbReference>
<dbReference type="InterPro" id="IPR036188">
    <property type="entry name" value="FAD/NAD-bd_sf"/>
</dbReference>
<dbReference type="PANTHER" id="PTHR11552">
    <property type="entry name" value="GLUCOSE-METHANOL-CHOLINE GMC OXIDOREDUCTASE"/>
    <property type="match status" value="1"/>
</dbReference>
<reference evidence="8 9" key="1">
    <citation type="journal article" date="2012" name="Eukaryot. Cell">
        <title>Draft genome sequence of CBS 2479, the standard type strain of Trichosporon asahii.</title>
        <authorList>
            <person name="Yang R.Y."/>
            <person name="Li H.T."/>
            <person name="Zhu H."/>
            <person name="Zhou G.P."/>
            <person name="Wang M."/>
            <person name="Wang L."/>
        </authorList>
    </citation>
    <scope>NUCLEOTIDE SEQUENCE [LARGE SCALE GENOMIC DNA]</scope>
    <source>
        <strain evidence="9">ATCC 90039 / CBS 2479 / JCM 2466 / KCTC 7840 / NCYC 2677 / UAMH 7654</strain>
    </source>
</reference>
<dbReference type="HOGENOM" id="CLU_002865_6_3_1"/>
<dbReference type="PIRSF" id="PIRSF000137">
    <property type="entry name" value="Alcohol_oxidase"/>
    <property type="match status" value="1"/>
</dbReference>
<gene>
    <name evidence="8" type="ORF">A1Q1_03166</name>
</gene>
<evidence type="ECO:0000256" key="4">
    <source>
        <dbReference type="PIRSR" id="PIRSR000137-1"/>
    </source>
</evidence>
<dbReference type="VEuPathDB" id="FungiDB:A1Q1_03166"/>
<dbReference type="SUPFAM" id="SSF51905">
    <property type="entry name" value="FAD/NAD(P)-binding domain"/>
    <property type="match status" value="1"/>
</dbReference>
<evidence type="ECO:0000259" key="7">
    <source>
        <dbReference type="PROSITE" id="PS00624"/>
    </source>
</evidence>
<keyword evidence="6" id="KW-0732">Signal</keyword>
<feature type="binding site" evidence="5">
    <location>
        <begin position="538"/>
        <end position="539"/>
    </location>
    <ligand>
        <name>FAD</name>
        <dbReference type="ChEBI" id="CHEBI:57692"/>
    </ligand>
</feature>
<dbReference type="EMBL" id="ALBS01000223">
    <property type="protein sequence ID" value="EJT47931.1"/>
    <property type="molecule type" value="Genomic_DNA"/>
</dbReference>
<evidence type="ECO:0000313" key="8">
    <source>
        <dbReference type="EMBL" id="EJT47931.1"/>
    </source>
</evidence>
<dbReference type="Pfam" id="PF00732">
    <property type="entry name" value="GMC_oxred_N"/>
    <property type="match status" value="1"/>
</dbReference>
<dbReference type="PROSITE" id="PS00624">
    <property type="entry name" value="GMC_OXRED_2"/>
    <property type="match status" value="1"/>
</dbReference>
<accession>J5SWP7</accession>
<evidence type="ECO:0000256" key="6">
    <source>
        <dbReference type="SAM" id="SignalP"/>
    </source>
</evidence>
<keyword evidence="3" id="KW-0325">Glycoprotein</keyword>
<organism evidence="8 9">
    <name type="scientific">Trichosporon asahii var. asahii (strain ATCC 90039 / CBS 2479 / JCM 2466 / KCTC 7840 / NBRC 103889/ NCYC 2677 / UAMH 7654)</name>
    <name type="common">Yeast</name>
    <dbReference type="NCBI Taxonomy" id="1186058"/>
    <lineage>
        <taxon>Eukaryota</taxon>
        <taxon>Fungi</taxon>
        <taxon>Dikarya</taxon>
        <taxon>Basidiomycota</taxon>
        <taxon>Agaricomycotina</taxon>
        <taxon>Tremellomycetes</taxon>
        <taxon>Trichosporonales</taxon>
        <taxon>Trichosporonaceae</taxon>
        <taxon>Trichosporon</taxon>
    </lineage>
</organism>
<dbReference type="SUPFAM" id="SSF54373">
    <property type="entry name" value="FAD-linked reductases, C-terminal domain"/>
    <property type="match status" value="1"/>
</dbReference>
<evidence type="ECO:0000256" key="5">
    <source>
        <dbReference type="PIRSR" id="PIRSR000137-2"/>
    </source>
</evidence>
<keyword evidence="5" id="KW-0274">FAD</keyword>
<dbReference type="Pfam" id="PF05199">
    <property type="entry name" value="GMC_oxred_C"/>
    <property type="match status" value="1"/>
</dbReference>
<dbReference type="RefSeq" id="XP_014179094.1">
    <property type="nucleotide sequence ID" value="XM_014323619.1"/>
</dbReference>
<dbReference type="InterPro" id="IPR007867">
    <property type="entry name" value="GMC_OxRtase_C"/>
</dbReference>
<dbReference type="GO" id="GO:0044550">
    <property type="term" value="P:secondary metabolite biosynthetic process"/>
    <property type="evidence" value="ECO:0007669"/>
    <property type="project" value="TreeGrafter"/>
</dbReference>
<feature type="active site" description="Proton donor" evidence="4">
    <location>
        <position position="539"/>
    </location>
</feature>
<dbReference type="GO" id="GO:0050660">
    <property type="term" value="F:flavin adenine dinucleotide binding"/>
    <property type="evidence" value="ECO:0007669"/>
    <property type="project" value="InterPro"/>
</dbReference>
<protein>
    <recommendedName>
        <fullName evidence="7">Glucose-methanol-choline oxidoreductase N-terminal domain-containing protein</fullName>
    </recommendedName>
</protein>
<proteinExistence type="inferred from homology"/>
<dbReference type="PANTHER" id="PTHR11552:SF138">
    <property type="entry name" value="DEHYDROGENASE PKFF-RELATED"/>
    <property type="match status" value="1"/>
</dbReference>
<evidence type="ECO:0000256" key="3">
    <source>
        <dbReference type="ARBA" id="ARBA00023180"/>
    </source>
</evidence>